<reference evidence="4" key="1">
    <citation type="submission" date="2020-05" db="EMBL/GenBank/DDBJ databases">
        <authorList>
            <person name="Chiriac C."/>
            <person name="Salcher M."/>
            <person name="Ghai R."/>
            <person name="Kavagutti S V."/>
        </authorList>
    </citation>
    <scope>NUCLEOTIDE SEQUENCE</scope>
</reference>
<dbReference type="PIRSF" id="PIRSF006429">
    <property type="entry name" value="GOGAT_lg_2"/>
    <property type="match status" value="1"/>
</dbReference>
<comment type="similarity">
    <text evidence="1">Belongs to the glutamate synthase family.</text>
</comment>
<keyword evidence="2" id="KW-0812">Transmembrane</keyword>
<dbReference type="SUPFAM" id="SSF51395">
    <property type="entry name" value="FMN-linked oxidoreductases"/>
    <property type="match status" value="1"/>
</dbReference>
<proteinExistence type="inferred from homology"/>
<feature type="transmembrane region" description="Helical" evidence="2">
    <location>
        <begin position="6"/>
        <end position="26"/>
    </location>
</feature>
<organism evidence="4">
    <name type="scientific">freshwater metagenome</name>
    <dbReference type="NCBI Taxonomy" id="449393"/>
    <lineage>
        <taxon>unclassified sequences</taxon>
        <taxon>metagenomes</taxon>
        <taxon>ecological metagenomes</taxon>
    </lineage>
</organism>
<sequence length="510" mass="54856">MSWSVVLIVFVVIFVLLVLLAVYDLLQRKHAVLRNFPVVGHLRYILEAVGPELRQYIVTDNNQERPFSRDDRRWVYSTAKQQNAYFGFGTDNDLDQSRNYTIIKQSMFPLDGPSNAPAHPDPSRALPCAKVLGASHGRRHSFRPASIVNVSGMSFGSLSGAAIEALDRGCAMAGALHTTGEGGITPHHLHGADLIWQIGTGYFGCRNEDGSFNLARAIEQVQSAPIRAIEIKLSQGAKPGLGGLLPANKVTPEIAAIRGIPVGIACKSPAAHTAFTDVDSLIAFVEELAEVTGVPVGIKSAVGQGEFWTELATKMAATGRGPDFITIDGGEGGTGAAPLAFTDHVALPFRWGFTRVYRAFAEAGITDDVVFIGSGKLGMPEAAFSAIALGCDMVNVGRTALFSIGCIQSQRCHTDRCPTGVATQNRRLTRGLDPEDKGVRCGNYLAGVRFELERLSWACGVTHPAKVDADMIEILEDRWTAETLREMVGYEPGWGTPSKPLLDALDVQLG</sequence>
<evidence type="ECO:0000259" key="3">
    <source>
        <dbReference type="Pfam" id="PF01645"/>
    </source>
</evidence>
<dbReference type="InterPro" id="IPR002932">
    <property type="entry name" value="Glu_synthdom"/>
</dbReference>
<protein>
    <submittedName>
        <fullName evidence="4">Unannotated protein</fullName>
    </submittedName>
</protein>
<dbReference type="CDD" id="cd02808">
    <property type="entry name" value="GltS_FMN"/>
    <property type="match status" value="1"/>
</dbReference>
<keyword evidence="2" id="KW-1133">Transmembrane helix</keyword>
<feature type="domain" description="Glutamate synthase" evidence="3">
    <location>
        <begin position="146"/>
        <end position="460"/>
    </location>
</feature>
<name>A0A6J6BHF2_9ZZZZ</name>
<dbReference type="GO" id="GO:0006537">
    <property type="term" value="P:glutamate biosynthetic process"/>
    <property type="evidence" value="ECO:0007669"/>
    <property type="project" value="InterPro"/>
</dbReference>
<dbReference type="PANTHER" id="PTHR43819">
    <property type="entry name" value="ARCHAEAL-TYPE GLUTAMATE SYNTHASE [NADPH]"/>
    <property type="match status" value="1"/>
</dbReference>
<accession>A0A6J6BHF2</accession>
<evidence type="ECO:0000313" key="4">
    <source>
        <dbReference type="EMBL" id="CAB4538117.1"/>
    </source>
</evidence>
<dbReference type="GO" id="GO:0015930">
    <property type="term" value="F:glutamate synthase activity"/>
    <property type="evidence" value="ECO:0007669"/>
    <property type="project" value="InterPro"/>
</dbReference>
<dbReference type="InterPro" id="IPR024188">
    <property type="entry name" value="GltB"/>
</dbReference>
<dbReference type="PANTHER" id="PTHR43819:SF1">
    <property type="entry name" value="ARCHAEAL-TYPE GLUTAMATE SYNTHASE [NADPH]"/>
    <property type="match status" value="1"/>
</dbReference>
<evidence type="ECO:0000256" key="2">
    <source>
        <dbReference type="SAM" id="Phobius"/>
    </source>
</evidence>
<dbReference type="Gene3D" id="3.20.20.70">
    <property type="entry name" value="Aldolase class I"/>
    <property type="match status" value="1"/>
</dbReference>
<gene>
    <name evidence="4" type="ORF">UFOPK1495_00028</name>
</gene>
<keyword evidence="2" id="KW-0472">Membrane</keyword>
<dbReference type="Pfam" id="PF01645">
    <property type="entry name" value="Glu_synthase"/>
    <property type="match status" value="1"/>
</dbReference>
<evidence type="ECO:0000256" key="1">
    <source>
        <dbReference type="ARBA" id="ARBA00009716"/>
    </source>
</evidence>
<dbReference type="EMBL" id="CAEZSU010000001">
    <property type="protein sequence ID" value="CAB4538117.1"/>
    <property type="molecule type" value="Genomic_DNA"/>
</dbReference>
<dbReference type="AlphaFoldDB" id="A0A6J6BHF2"/>
<dbReference type="InterPro" id="IPR013785">
    <property type="entry name" value="Aldolase_TIM"/>
</dbReference>